<dbReference type="Proteomes" id="UP000192356">
    <property type="component" value="Unassembled WGS sequence"/>
</dbReference>
<protein>
    <submittedName>
        <fullName evidence="1">Uncharacterized protein</fullName>
    </submittedName>
</protein>
<organism evidence="1 2">
    <name type="scientific">Hepatospora eriocheir</name>
    <dbReference type="NCBI Taxonomy" id="1081669"/>
    <lineage>
        <taxon>Eukaryota</taxon>
        <taxon>Fungi</taxon>
        <taxon>Fungi incertae sedis</taxon>
        <taxon>Microsporidia</taxon>
        <taxon>Hepatosporidae</taxon>
        <taxon>Hepatospora</taxon>
    </lineage>
</organism>
<reference evidence="1 2" key="1">
    <citation type="journal article" date="2017" name="Environ. Microbiol.">
        <title>Decay of the glycolytic pathway and adaptation to intranuclear parasitism within Enterocytozoonidae microsporidia.</title>
        <authorList>
            <person name="Wiredu Boakye D."/>
            <person name="Jaroenlak P."/>
            <person name="Prachumwat A."/>
            <person name="Williams T.A."/>
            <person name="Bateman K.S."/>
            <person name="Itsathitphaisarn O."/>
            <person name="Sritunyalucksana K."/>
            <person name="Paszkiewicz K.H."/>
            <person name="Moore K.A."/>
            <person name="Stentiford G.D."/>
            <person name="Williams B.A."/>
        </authorList>
    </citation>
    <scope>NUCLEOTIDE SEQUENCE [LARGE SCALE GENOMIC DNA]</scope>
    <source>
        <strain evidence="1 2">GB1</strain>
    </source>
</reference>
<accession>A0A1X0QCS4</accession>
<evidence type="ECO:0000313" key="1">
    <source>
        <dbReference type="EMBL" id="ORD97577.1"/>
    </source>
</evidence>
<sequence length="72" mass="8956">MLRVLVIRLKSVMRLLVIRLMSMMRLLVIQEMIRLIMRRELEFRKYWKNLLTMLIRDHSQLLLRELSHSKIH</sequence>
<proteinExistence type="predicted"/>
<dbReference type="EMBL" id="LVKB01000018">
    <property type="protein sequence ID" value="ORD97577.1"/>
    <property type="molecule type" value="Genomic_DNA"/>
</dbReference>
<dbReference type="AlphaFoldDB" id="A0A1X0QCS4"/>
<gene>
    <name evidence="1" type="ORF">HERIO_2754</name>
</gene>
<comment type="caution">
    <text evidence="1">The sequence shown here is derived from an EMBL/GenBank/DDBJ whole genome shotgun (WGS) entry which is preliminary data.</text>
</comment>
<evidence type="ECO:0000313" key="2">
    <source>
        <dbReference type="Proteomes" id="UP000192356"/>
    </source>
</evidence>
<dbReference type="VEuPathDB" id="MicrosporidiaDB:HERIO_2754"/>
<name>A0A1X0QCS4_9MICR</name>
<keyword evidence="2" id="KW-1185">Reference proteome</keyword>